<organism evidence="1 2">
    <name type="scientific">Ophiophagus hannah</name>
    <name type="common">King cobra</name>
    <name type="synonym">Naja hannah</name>
    <dbReference type="NCBI Taxonomy" id="8665"/>
    <lineage>
        <taxon>Eukaryota</taxon>
        <taxon>Metazoa</taxon>
        <taxon>Chordata</taxon>
        <taxon>Craniata</taxon>
        <taxon>Vertebrata</taxon>
        <taxon>Euteleostomi</taxon>
        <taxon>Lepidosauria</taxon>
        <taxon>Squamata</taxon>
        <taxon>Bifurcata</taxon>
        <taxon>Unidentata</taxon>
        <taxon>Episquamata</taxon>
        <taxon>Toxicofera</taxon>
        <taxon>Serpentes</taxon>
        <taxon>Colubroidea</taxon>
        <taxon>Elapidae</taxon>
        <taxon>Elapinae</taxon>
        <taxon>Ophiophagus</taxon>
    </lineage>
</organism>
<dbReference type="PANTHER" id="PTHR15435:SF2">
    <property type="entry name" value="KICSTOR COMPLEX PROTEIN KAPTIN"/>
    <property type="match status" value="1"/>
</dbReference>
<reference evidence="1 2" key="1">
    <citation type="journal article" date="2013" name="Proc. Natl. Acad. Sci. U.S.A.">
        <title>The king cobra genome reveals dynamic gene evolution and adaptation in the snake venom system.</title>
        <authorList>
            <person name="Vonk F.J."/>
            <person name="Casewell N.R."/>
            <person name="Henkel C.V."/>
            <person name="Heimberg A.M."/>
            <person name="Jansen H.J."/>
            <person name="McCleary R.J."/>
            <person name="Kerkkamp H.M."/>
            <person name="Vos R.A."/>
            <person name="Guerreiro I."/>
            <person name="Calvete J.J."/>
            <person name="Wuster W."/>
            <person name="Woods A.E."/>
            <person name="Logan J.M."/>
            <person name="Harrison R.A."/>
            <person name="Castoe T.A."/>
            <person name="de Koning A.P."/>
            <person name="Pollock D.D."/>
            <person name="Yandell M."/>
            <person name="Calderon D."/>
            <person name="Renjifo C."/>
            <person name="Currier R.B."/>
            <person name="Salgado D."/>
            <person name="Pla D."/>
            <person name="Sanz L."/>
            <person name="Hyder A.S."/>
            <person name="Ribeiro J.M."/>
            <person name="Arntzen J.W."/>
            <person name="van den Thillart G.E."/>
            <person name="Boetzer M."/>
            <person name="Pirovano W."/>
            <person name="Dirks R.P."/>
            <person name="Spaink H.P."/>
            <person name="Duboule D."/>
            <person name="McGlinn E."/>
            <person name="Kini R.M."/>
            <person name="Richardson M.K."/>
        </authorList>
    </citation>
    <scope>NUCLEOTIDE SEQUENCE</scope>
    <source>
        <tissue evidence="1">Blood</tissue>
    </source>
</reference>
<dbReference type="GO" id="GO:0015629">
    <property type="term" value="C:actin cytoskeleton"/>
    <property type="evidence" value="ECO:0007669"/>
    <property type="project" value="InterPro"/>
</dbReference>
<dbReference type="EMBL" id="AZIM01001985">
    <property type="protein sequence ID" value="ETE65105.1"/>
    <property type="molecule type" value="Genomic_DNA"/>
</dbReference>
<gene>
    <name evidence="1" type="primary">KPTN</name>
    <name evidence="1" type="ORF">L345_09117</name>
</gene>
<dbReference type="GO" id="GO:0034198">
    <property type="term" value="P:cellular response to amino acid starvation"/>
    <property type="evidence" value="ECO:0007669"/>
    <property type="project" value="TreeGrafter"/>
</dbReference>
<dbReference type="Proteomes" id="UP000018936">
    <property type="component" value="Unassembled WGS sequence"/>
</dbReference>
<sequence>MKRNLRPVAREVQFTYIPVDAEIVSIDTFNKPSPKRGLVVGITFIKDSGDKASPFLNIYCDYEPGSEYNLDSIA</sequence>
<evidence type="ECO:0000313" key="2">
    <source>
        <dbReference type="Proteomes" id="UP000018936"/>
    </source>
</evidence>
<protein>
    <submittedName>
        <fullName evidence="1">Kaptin</fullName>
    </submittedName>
</protein>
<dbReference type="GO" id="GO:0140007">
    <property type="term" value="C:KICSTOR complex"/>
    <property type="evidence" value="ECO:0007669"/>
    <property type="project" value="TreeGrafter"/>
</dbReference>
<dbReference type="PANTHER" id="PTHR15435">
    <property type="entry name" value="KICSTOR COMPLEX PROTEIN KAPTIN"/>
    <property type="match status" value="1"/>
</dbReference>
<dbReference type="GO" id="GO:0051015">
    <property type="term" value="F:actin filament binding"/>
    <property type="evidence" value="ECO:0007669"/>
    <property type="project" value="TreeGrafter"/>
</dbReference>
<dbReference type="InterPro" id="IPR029982">
    <property type="entry name" value="Kptn"/>
</dbReference>
<proteinExistence type="predicted"/>
<feature type="non-terminal residue" evidence="1">
    <location>
        <position position="1"/>
    </location>
</feature>
<dbReference type="AlphaFoldDB" id="V8NSQ8"/>
<evidence type="ECO:0000313" key="1">
    <source>
        <dbReference type="EMBL" id="ETE65105.1"/>
    </source>
</evidence>
<keyword evidence="2" id="KW-1185">Reference proteome</keyword>
<feature type="non-terminal residue" evidence="1">
    <location>
        <position position="74"/>
    </location>
</feature>
<name>V8NSQ8_OPHHA</name>
<dbReference type="GO" id="GO:0007015">
    <property type="term" value="P:actin filament organization"/>
    <property type="evidence" value="ECO:0007669"/>
    <property type="project" value="InterPro"/>
</dbReference>
<comment type="caution">
    <text evidence="1">The sequence shown here is derived from an EMBL/GenBank/DDBJ whole genome shotgun (WGS) entry which is preliminary data.</text>
</comment>
<dbReference type="OrthoDB" id="10267127at2759"/>
<dbReference type="GO" id="GO:1904262">
    <property type="term" value="P:negative regulation of TORC1 signaling"/>
    <property type="evidence" value="ECO:0007669"/>
    <property type="project" value="TreeGrafter"/>
</dbReference>
<dbReference type="GO" id="GO:0030027">
    <property type="term" value="C:lamellipodium"/>
    <property type="evidence" value="ECO:0007669"/>
    <property type="project" value="TreeGrafter"/>
</dbReference>
<accession>V8NSQ8</accession>